<reference evidence="2 3" key="1">
    <citation type="submission" date="2018-08" db="EMBL/GenBank/DDBJ databases">
        <title>Genomic Encyclopedia of Type Strains, Phase III (KMG-III): the genomes of soil and plant-associated and newly described type strains.</title>
        <authorList>
            <person name="Whitman W."/>
        </authorList>
    </citation>
    <scope>NUCLEOTIDE SEQUENCE [LARGE SCALE GENOMIC DNA]</scope>
    <source>
        <strain evidence="2 3">CGMCC 1.10966</strain>
    </source>
</reference>
<proteinExistence type="predicted"/>
<dbReference type="RefSeq" id="WP_116192902.1">
    <property type="nucleotide sequence ID" value="NZ_QTTN01000082.1"/>
</dbReference>
<dbReference type="InterPro" id="IPR041301">
    <property type="entry name" value="PBECR3"/>
</dbReference>
<gene>
    <name evidence="2" type="ORF">A8990_1823</name>
</gene>
<evidence type="ECO:0000313" key="2">
    <source>
        <dbReference type="EMBL" id="REE54710.1"/>
    </source>
</evidence>
<dbReference type="OrthoDB" id="1701313at2"/>
<dbReference type="Proteomes" id="UP000256304">
    <property type="component" value="Unassembled WGS sequence"/>
</dbReference>
<keyword evidence="3" id="KW-1185">Reference proteome</keyword>
<accession>A0A3D9PX29</accession>
<evidence type="ECO:0000313" key="3">
    <source>
        <dbReference type="Proteomes" id="UP000256304"/>
    </source>
</evidence>
<dbReference type="AlphaFoldDB" id="A0A3D9PX29"/>
<sequence>MAGGKIGEIKQREIDLLGLTESAGTPIFSGQQNIDHMRLSHPNDYAKYGHLVEAIIAAPKYVSLNPNDGSIQYICEYPQDGSDDERVLVAVRAARSGRFFARTLFVMSEDKWDNYNNNGYIKVY</sequence>
<evidence type="ECO:0000259" key="1">
    <source>
        <dbReference type="Pfam" id="PF18812"/>
    </source>
</evidence>
<comment type="caution">
    <text evidence="2">The sequence shown here is derived from an EMBL/GenBank/DDBJ whole genome shotgun (WGS) entry which is preliminary data.</text>
</comment>
<name>A0A3D9PX29_9BACL</name>
<feature type="domain" description="Phage-Barnase-EndoU-ColicinE5/D-RelE like nuclease 3" evidence="1">
    <location>
        <begin position="5"/>
        <end position="114"/>
    </location>
</feature>
<organism evidence="2 3">
    <name type="scientific">Paenibacillus taihuensis</name>
    <dbReference type="NCBI Taxonomy" id="1156355"/>
    <lineage>
        <taxon>Bacteria</taxon>
        <taxon>Bacillati</taxon>
        <taxon>Bacillota</taxon>
        <taxon>Bacilli</taxon>
        <taxon>Bacillales</taxon>
        <taxon>Paenibacillaceae</taxon>
        <taxon>Paenibacillus</taxon>
    </lineage>
</organism>
<dbReference type="Pfam" id="PF18812">
    <property type="entry name" value="PBECR3"/>
    <property type="match status" value="1"/>
</dbReference>
<protein>
    <recommendedName>
        <fullName evidence="1">Phage-Barnase-EndoU-ColicinE5/D-RelE like nuclease 3 domain-containing protein</fullName>
    </recommendedName>
</protein>
<dbReference type="EMBL" id="QTTN01000082">
    <property type="protein sequence ID" value="REE54710.1"/>
    <property type="molecule type" value="Genomic_DNA"/>
</dbReference>